<dbReference type="EMBL" id="NBXE01000029">
    <property type="protein sequence ID" value="RFA25978.1"/>
    <property type="molecule type" value="Genomic_DNA"/>
</dbReference>
<evidence type="ECO:0000256" key="5">
    <source>
        <dbReference type="ARBA" id="ARBA00022692"/>
    </source>
</evidence>
<feature type="transmembrane region" description="Helical" evidence="9">
    <location>
        <begin position="364"/>
        <end position="389"/>
    </location>
</feature>
<evidence type="ECO:0000256" key="7">
    <source>
        <dbReference type="ARBA" id="ARBA00022989"/>
    </source>
</evidence>
<keyword evidence="5 9" id="KW-0812">Transmembrane</keyword>
<keyword evidence="7 9" id="KW-1133">Transmembrane helix</keyword>
<evidence type="ECO:0000256" key="4">
    <source>
        <dbReference type="ARBA" id="ARBA00022475"/>
    </source>
</evidence>
<dbReference type="RefSeq" id="WP_116419208.1">
    <property type="nucleotide sequence ID" value="NZ_NBXC01000024.1"/>
</dbReference>
<dbReference type="InterPro" id="IPR020846">
    <property type="entry name" value="MFS_dom"/>
</dbReference>
<evidence type="ECO:0000313" key="12">
    <source>
        <dbReference type="Proteomes" id="UP000257080"/>
    </source>
</evidence>
<feature type="transmembrane region" description="Helical" evidence="9">
    <location>
        <begin position="125"/>
        <end position="144"/>
    </location>
</feature>
<dbReference type="InterPro" id="IPR011701">
    <property type="entry name" value="MFS"/>
</dbReference>
<dbReference type="GO" id="GO:0005886">
    <property type="term" value="C:plasma membrane"/>
    <property type="evidence" value="ECO:0007669"/>
    <property type="project" value="UniProtKB-SubCell"/>
</dbReference>
<comment type="similarity">
    <text evidence="2">Belongs to the major facilitator superfamily. Metabolite:H+ Symporter (MHS) family (TC 2.A.1.6) family.</text>
</comment>
<dbReference type="InterPro" id="IPR051084">
    <property type="entry name" value="H+-coupled_symporters"/>
</dbReference>
<evidence type="ECO:0000256" key="2">
    <source>
        <dbReference type="ARBA" id="ARBA00008240"/>
    </source>
</evidence>
<dbReference type="InterPro" id="IPR005829">
    <property type="entry name" value="Sugar_transporter_CS"/>
</dbReference>
<dbReference type="AlphaFoldDB" id="A0A3E0W890"/>
<feature type="transmembrane region" description="Helical" evidence="9">
    <location>
        <begin position="165"/>
        <end position="189"/>
    </location>
</feature>
<evidence type="ECO:0000313" key="11">
    <source>
        <dbReference type="EMBL" id="RFA25978.1"/>
    </source>
</evidence>
<feature type="transmembrane region" description="Helical" evidence="9">
    <location>
        <begin position="338"/>
        <end position="358"/>
    </location>
</feature>
<name>A0A3E0W890_9MICO</name>
<dbReference type="Proteomes" id="UP000257080">
    <property type="component" value="Unassembled WGS sequence"/>
</dbReference>
<evidence type="ECO:0000256" key="1">
    <source>
        <dbReference type="ARBA" id="ARBA00004651"/>
    </source>
</evidence>
<dbReference type="Gene3D" id="1.20.1250.20">
    <property type="entry name" value="MFS general substrate transporter like domains"/>
    <property type="match status" value="2"/>
</dbReference>
<feature type="transmembrane region" description="Helical" evidence="9">
    <location>
        <begin position="430"/>
        <end position="448"/>
    </location>
</feature>
<feature type="transmembrane region" description="Helical" evidence="9">
    <location>
        <begin position="305"/>
        <end position="326"/>
    </location>
</feature>
<gene>
    <name evidence="11" type="ORF">B7R25_12035</name>
</gene>
<dbReference type="InterPro" id="IPR036259">
    <property type="entry name" value="MFS_trans_sf"/>
</dbReference>
<evidence type="ECO:0000259" key="10">
    <source>
        <dbReference type="PROSITE" id="PS50850"/>
    </source>
</evidence>
<feature type="transmembrane region" description="Helical" evidence="9">
    <location>
        <begin position="101"/>
        <end position="119"/>
    </location>
</feature>
<protein>
    <recommendedName>
        <fullName evidence="10">Major facilitator superfamily (MFS) profile domain-containing protein</fullName>
    </recommendedName>
</protein>
<dbReference type="GO" id="GO:0015293">
    <property type="term" value="F:symporter activity"/>
    <property type="evidence" value="ECO:0007669"/>
    <property type="project" value="UniProtKB-KW"/>
</dbReference>
<dbReference type="SUPFAM" id="SSF103473">
    <property type="entry name" value="MFS general substrate transporter"/>
    <property type="match status" value="1"/>
</dbReference>
<reference evidence="11 12" key="1">
    <citation type="submission" date="2017-04" db="EMBL/GenBank/DDBJ databases">
        <title>Comparative genome analysis of Subtercola boreus.</title>
        <authorList>
            <person name="Cho Y.-J."/>
            <person name="Cho A."/>
            <person name="Kim O.-S."/>
            <person name="Lee J.-I."/>
        </authorList>
    </citation>
    <scope>NUCLEOTIDE SEQUENCE [LARGE SCALE GENOMIC DNA]</scope>
    <source>
        <strain evidence="11 12">P28004</strain>
    </source>
</reference>
<dbReference type="PROSITE" id="PS00216">
    <property type="entry name" value="SUGAR_TRANSPORT_1"/>
    <property type="match status" value="1"/>
</dbReference>
<evidence type="ECO:0000256" key="3">
    <source>
        <dbReference type="ARBA" id="ARBA00022448"/>
    </source>
</evidence>
<feature type="transmembrane region" description="Helical" evidence="9">
    <location>
        <begin position="67"/>
        <end position="89"/>
    </location>
</feature>
<feature type="transmembrane region" description="Helical" evidence="9">
    <location>
        <begin position="26"/>
        <end position="47"/>
    </location>
</feature>
<dbReference type="PANTHER" id="PTHR43528:SF1">
    <property type="entry name" value="ALPHA-KETOGLUTARATE PERMEASE"/>
    <property type="match status" value="1"/>
</dbReference>
<proteinExistence type="inferred from homology"/>
<evidence type="ECO:0000256" key="8">
    <source>
        <dbReference type="ARBA" id="ARBA00023136"/>
    </source>
</evidence>
<keyword evidence="6" id="KW-0769">Symport</keyword>
<feature type="domain" description="Major facilitator superfamily (MFS) profile" evidence="10">
    <location>
        <begin position="26"/>
        <end position="452"/>
    </location>
</feature>
<dbReference type="Pfam" id="PF07690">
    <property type="entry name" value="MFS_1"/>
    <property type="match status" value="1"/>
</dbReference>
<dbReference type="PROSITE" id="PS50850">
    <property type="entry name" value="MFS"/>
    <property type="match status" value="1"/>
</dbReference>
<sequence>MVNTSNPNAQTADTAEPATRRQLRTVVFAASFGNLVEWFDFTSYGLLAATLAMHFFTATGEGGGTQALLLAFATFGAGFVARPVGGILLGIFADRRGRKPALLLSIGLMGAATAVVAVLPDQKSIGIIAPILLLLARLLQGAAADGEWGGAASFLVEWAPKTRRGVFGSFHTATIFVGTLTGSLVIAGLTGALGADAMADWGWRIPFAIGGLLALIAIPIRLRAEETPIFRAEIESKSVPSGAKSTPDAVIDGEMGRGALVRRLAYIFCLVGMQSAAVYTFTSYYPSFVTQFTTDGSQPVGSGAALFSNALASVVVIVVVISSGFVSDRIGRKPAMMLSCFLVLVLPYPLLSLVIAAHSFAVTVLVQCILAASVALFLGCLPVVLVESIPARVRVAGLSTSYNVASAVFGGFAPLIAGALVAVTGAPPTAALWTVFAAAISTVAVFFFKESRGNPLS</sequence>
<feature type="transmembrane region" description="Helical" evidence="9">
    <location>
        <begin position="264"/>
        <end position="285"/>
    </location>
</feature>
<comment type="subcellular location">
    <subcellularLocation>
        <location evidence="1">Cell membrane</location>
        <topology evidence="1">Multi-pass membrane protein</topology>
    </subcellularLocation>
</comment>
<feature type="transmembrane region" description="Helical" evidence="9">
    <location>
        <begin position="201"/>
        <end position="222"/>
    </location>
</feature>
<keyword evidence="3" id="KW-0813">Transport</keyword>
<keyword evidence="4" id="KW-1003">Cell membrane</keyword>
<evidence type="ECO:0000256" key="9">
    <source>
        <dbReference type="SAM" id="Phobius"/>
    </source>
</evidence>
<dbReference type="PANTHER" id="PTHR43528">
    <property type="entry name" value="ALPHA-KETOGLUTARATE PERMEASE"/>
    <property type="match status" value="1"/>
</dbReference>
<accession>A0A3E0W890</accession>
<keyword evidence="8 9" id="KW-0472">Membrane</keyword>
<organism evidence="11 12">
    <name type="scientific">Subtercola boreus</name>
    <dbReference type="NCBI Taxonomy" id="120213"/>
    <lineage>
        <taxon>Bacteria</taxon>
        <taxon>Bacillati</taxon>
        <taxon>Actinomycetota</taxon>
        <taxon>Actinomycetes</taxon>
        <taxon>Micrococcales</taxon>
        <taxon>Microbacteriaceae</taxon>
        <taxon>Subtercola</taxon>
    </lineage>
</organism>
<dbReference type="OrthoDB" id="8953821at2"/>
<feature type="transmembrane region" description="Helical" evidence="9">
    <location>
        <begin position="401"/>
        <end position="424"/>
    </location>
</feature>
<comment type="caution">
    <text evidence="11">The sequence shown here is derived from an EMBL/GenBank/DDBJ whole genome shotgun (WGS) entry which is preliminary data.</text>
</comment>
<evidence type="ECO:0000256" key="6">
    <source>
        <dbReference type="ARBA" id="ARBA00022847"/>
    </source>
</evidence>